<keyword evidence="3" id="KW-1185">Reference proteome</keyword>
<accession>A0AA35CJJ9</accession>
<proteinExistence type="predicted"/>
<organism evidence="2 3">
    <name type="scientific">Caldinitratiruptor microaerophilus</name>
    <dbReference type="NCBI Taxonomy" id="671077"/>
    <lineage>
        <taxon>Bacteria</taxon>
        <taxon>Bacillati</taxon>
        <taxon>Bacillota</taxon>
        <taxon>Clostridia</taxon>
        <taxon>Eubacteriales</taxon>
        <taxon>Symbiobacteriaceae</taxon>
        <taxon>Caldinitratiruptor</taxon>
    </lineage>
</organism>
<evidence type="ECO:0000313" key="2">
    <source>
        <dbReference type="EMBL" id="BDG59649.1"/>
    </source>
</evidence>
<reference evidence="2" key="1">
    <citation type="submission" date="2022-03" db="EMBL/GenBank/DDBJ databases">
        <title>Complete genome sequence of Caldinitratiruptor microaerophilus.</title>
        <authorList>
            <person name="Mukaiyama R."/>
            <person name="Nishiyama T."/>
            <person name="Ueda K."/>
        </authorList>
    </citation>
    <scope>NUCLEOTIDE SEQUENCE</scope>
    <source>
        <strain evidence="2">JCM 16183</strain>
    </source>
</reference>
<feature type="region of interest" description="Disordered" evidence="1">
    <location>
        <begin position="1"/>
        <end position="30"/>
    </location>
</feature>
<evidence type="ECO:0000313" key="3">
    <source>
        <dbReference type="Proteomes" id="UP001163687"/>
    </source>
</evidence>
<sequence length="81" mass="9034">MGRRAPARLSPSWLRRRRPPLPPCGPGPERAAGVFRQGGCRSAEWYVWQSVRYKPGVVCHDLPYSPVERAGAPGDRQPGLR</sequence>
<dbReference type="EMBL" id="AP025628">
    <property type="protein sequence ID" value="BDG59649.1"/>
    <property type="molecule type" value="Genomic_DNA"/>
</dbReference>
<dbReference type="AlphaFoldDB" id="A0AA35CJJ9"/>
<gene>
    <name evidence="2" type="ORF">caldi_07390</name>
</gene>
<dbReference type="Proteomes" id="UP001163687">
    <property type="component" value="Chromosome"/>
</dbReference>
<protein>
    <submittedName>
        <fullName evidence="2">Uncharacterized protein</fullName>
    </submittedName>
</protein>
<name>A0AA35CJJ9_9FIRM</name>
<evidence type="ECO:0000256" key="1">
    <source>
        <dbReference type="SAM" id="MobiDB-lite"/>
    </source>
</evidence>
<dbReference type="KEGG" id="cmic:caldi_07390"/>